<sequence length="72" mass="7597">MDHLLYAQVFLGGDHRDTAVSDTFDIPADQPGSTALQQRAVRRKPATTAAPLNRPVAGGPSMTDDAGRNAAH</sequence>
<comment type="caution">
    <text evidence="2">The sequence shown here is derived from an EMBL/GenBank/DDBJ whole genome shotgun (WGS) entry which is preliminary data.</text>
</comment>
<dbReference type="EMBL" id="JBEPCU010000532">
    <property type="protein sequence ID" value="MER6980332.1"/>
    <property type="molecule type" value="Genomic_DNA"/>
</dbReference>
<gene>
    <name evidence="2" type="ORF">ABT317_26020</name>
</gene>
<evidence type="ECO:0000256" key="1">
    <source>
        <dbReference type="SAM" id="MobiDB-lite"/>
    </source>
</evidence>
<feature type="region of interest" description="Disordered" evidence="1">
    <location>
        <begin position="25"/>
        <end position="72"/>
    </location>
</feature>
<evidence type="ECO:0000313" key="2">
    <source>
        <dbReference type="EMBL" id="MER6980332.1"/>
    </source>
</evidence>
<protein>
    <submittedName>
        <fullName evidence="2">Uncharacterized protein</fullName>
    </submittedName>
</protein>
<organism evidence="2 3">
    <name type="scientific">Streptomyces carpinensis</name>
    <dbReference type="NCBI Taxonomy" id="66369"/>
    <lineage>
        <taxon>Bacteria</taxon>
        <taxon>Bacillati</taxon>
        <taxon>Actinomycetota</taxon>
        <taxon>Actinomycetes</taxon>
        <taxon>Kitasatosporales</taxon>
        <taxon>Streptomycetaceae</taxon>
        <taxon>Streptomyces</taxon>
    </lineage>
</organism>
<proteinExistence type="predicted"/>
<keyword evidence="3" id="KW-1185">Reference proteome</keyword>
<accession>A0ABV1W9K5</accession>
<name>A0ABV1W9K5_9ACTN</name>
<dbReference type="Proteomes" id="UP001458415">
    <property type="component" value="Unassembled WGS sequence"/>
</dbReference>
<feature type="non-terminal residue" evidence="2">
    <location>
        <position position="72"/>
    </location>
</feature>
<reference evidence="2 3" key="1">
    <citation type="submission" date="2024-06" db="EMBL/GenBank/DDBJ databases">
        <title>The Natural Products Discovery Center: Release of the First 8490 Sequenced Strains for Exploring Actinobacteria Biosynthetic Diversity.</title>
        <authorList>
            <person name="Kalkreuter E."/>
            <person name="Kautsar S.A."/>
            <person name="Yang D."/>
            <person name="Bader C.D."/>
            <person name="Teijaro C.N."/>
            <person name="Fluegel L."/>
            <person name="Davis C.M."/>
            <person name="Simpson J.R."/>
            <person name="Lauterbach L."/>
            <person name="Steele A.D."/>
            <person name="Gui C."/>
            <person name="Meng S."/>
            <person name="Li G."/>
            <person name="Viehrig K."/>
            <person name="Ye F."/>
            <person name="Su P."/>
            <person name="Kiefer A.F."/>
            <person name="Nichols A."/>
            <person name="Cepeda A.J."/>
            <person name="Yan W."/>
            <person name="Fan B."/>
            <person name="Jiang Y."/>
            <person name="Adhikari A."/>
            <person name="Zheng C.-J."/>
            <person name="Schuster L."/>
            <person name="Cowan T.M."/>
            <person name="Smanski M.J."/>
            <person name="Chevrette M.G."/>
            <person name="De Carvalho L.P.S."/>
            <person name="Shen B."/>
        </authorList>
    </citation>
    <scope>NUCLEOTIDE SEQUENCE [LARGE SCALE GENOMIC DNA]</scope>
    <source>
        <strain evidence="2 3">NPDC000634</strain>
    </source>
</reference>
<evidence type="ECO:0000313" key="3">
    <source>
        <dbReference type="Proteomes" id="UP001458415"/>
    </source>
</evidence>